<dbReference type="InterPro" id="IPR036890">
    <property type="entry name" value="HATPase_C_sf"/>
</dbReference>
<dbReference type="SMART" id="SM00388">
    <property type="entry name" value="HisKA"/>
    <property type="match status" value="1"/>
</dbReference>
<organism evidence="6 7">
    <name type="scientific">Candidatus Taenaricola geysiri</name>
    <dbReference type="NCBI Taxonomy" id="1974752"/>
    <lineage>
        <taxon>Bacteria</taxon>
        <taxon>Pseudomonadati</taxon>
        <taxon>Candidatus Omnitrophota</taxon>
        <taxon>Candidatus Taenaricola</taxon>
    </lineage>
</organism>
<feature type="transmembrane region" description="Helical" evidence="4">
    <location>
        <begin position="69"/>
        <end position="89"/>
    </location>
</feature>
<evidence type="ECO:0000256" key="3">
    <source>
        <dbReference type="ARBA" id="ARBA00022553"/>
    </source>
</evidence>
<dbReference type="SMART" id="SM00387">
    <property type="entry name" value="HATPase_c"/>
    <property type="match status" value="1"/>
</dbReference>
<feature type="domain" description="Histidine kinase" evidence="5">
    <location>
        <begin position="505"/>
        <end position="719"/>
    </location>
</feature>
<reference evidence="6 7" key="1">
    <citation type="submission" date="2017-09" db="EMBL/GenBank/DDBJ databases">
        <title>Depth-based differentiation of microbial function through sediment-hosted aquifers and enrichment of novel symbionts in the deep terrestrial subsurface.</title>
        <authorList>
            <person name="Probst A.J."/>
            <person name="Ladd B."/>
            <person name="Jarett J.K."/>
            <person name="Geller-Mcgrath D.E."/>
            <person name="Sieber C.M."/>
            <person name="Emerson J.B."/>
            <person name="Anantharaman K."/>
            <person name="Thomas B.C."/>
            <person name="Malmstrom R."/>
            <person name="Stieglmeier M."/>
            <person name="Klingl A."/>
            <person name="Woyke T."/>
            <person name="Ryan C.M."/>
            <person name="Banfield J.F."/>
        </authorList>
    </citation>
    <scope>NUCLEOTIDE SEQUENCE [LARGE SCALE GENOMIC DNA]</scope>
    <source>
        <strain evidence="6">CG12_big_fil_rev_8_21_14_0_65_43_15</strain>
    </source>
</reference>
<feature type="transmembrane region" description="Helical" evidence="4">
    <location>
        <begin position="101"/>
        <end position="122"/>
    </location>
</feature>
<dbReference type="InterPro" id="IPR003661">
    <property type="entry name" value="HisK_dim/P_dom"/>
</dbReference>
<dbReference type="InterPro" id="IPR029016">
    <property type="entry name" value="GAF-like_dom_sf"/>
</dbReference>
<feature type="transmembrane region" description="Helical" evidence="4">
    <location>
        <begin position="6"/>
        <end position="28"/>
    </location>
</feature>
<dbReference type="EMBL" id="PFGP01000006">
    <property type="protein sequence ID" value="PIW67009.1"/>
    <property type="molecule type" value="Genomic_DNA"/>
</dbReference>
<feature type="transmembrane region" description="Helical" evidence="4">
    <location>
        <begin position="178"/>
        <end position="195"/>
    </location>
</feature>
<dbReference type="Gene3D" id="3.30.565.10">
    <property type="entry name" value="Histidine kinase-like ATPase, C-terminal domain"/>
    <property type="match status" value="1"/>
</dbReference>
<dbReference type="PANTHER" id="PTHR43065:SF42">
    <property type="entry name" value="TWO-COMPONENT SENSOR PPRA"/>
    <property type="match status" value="1"/>
</dbReference>
<protein>
    <recommendedName>
        <fullName evidence="2">histidine kinase</fullName>
        <ecNumber evidence="2">2.7.13.3</ecNumber>
    </recommendedName>
</protein>
<dbReference type="PROSITE" id="PS50109">
    <property type="entry name" value="HIS_KIN"/>
    <property type="match status" value="1"/>
</dbReference>
<feature type="transmembrane region" description="Helical" evidence="4">
    <location>
        <begin position="269"/>
        <end position="291"/>
    </location>
</feature>
<comment type="catalytic activity">
    <reaction evidence="1">
        <text>ATP + protein L-histidine = ADP + protein N-phospho-L-histidine.</text>
        <dbReference type="EC" id="2.7.13.3"/>
    </reaction>
</comment>
<feature type="transmembrane region" description="Helical" evidence="4">
    <location>
        <begin position="201"/>
        <end position="222"/>
    </location>
</feature>
<feature type="transmembrane region" description="Helical" evidence="4">
    <location>
        <begin position="234"/>
        <end position="257"/>
    </location>
</feature>
<keyword evidence="4" id="KW-1133">Transmembrane helix</keyword>
<dbReference type="Gene3D" id="1.10.287.130">
    <property type="match status" value="1"/>
</dbReference>
<dbReference type="SUPFAM" id="SSF55874">
    <property type="entry name" value="ATPase domain of HSP90 chaperone/DNA topoisomerase II/histidine kinase"/>
    <property type="match status" value="1"/>
</dbReference>
<dbReference type="InterPro" id="IPR005467">
    <property type="entry name" value="His_kinase_dom"/>
</dbReference>
<keyword evidence="3" id="KW-0597">Phosphoprotein</keyword>
<accession>A0A2J0LIG8</accession>
<comment type="caution">
    <text evidence="6">The sequence shown here is derived from an EMBL/GenBank/DDBJ whole genome shotgun (WGS) entry which is preliminary data.</text>
</comment>
<dbReference type="SUPFAM" id="SSF47384">
    <property type="entry name" value="Homodimeric domain of signal transducing histidine kinase"/>
    <property type="match status" value="1"/>
</dbReference>
<keyword evidence="4" id="KW-0812">Transmembrane</keyword>
<proteinExistence type="predicted"/>
<dbReference type="EC" id="2.7.13.3" evidence="2"/>
<dbReference type="Pfam" id="PF02518">
    <property type="entry name" value="HATPase_c"/>
    <property type="match status" value="1"/>
</dbReference>
<evidence type="ECO:0000313" key="6">
    <source>
        <dbReference type="EMBL" id="PIW67009.1"/>
    </source>
</evidence>
<evidence type="ECO:0000313" key="7">
    <source>
        <dbReference type="Proteomes" id="UP000231267"/>
    </source>
</evidence>
<evidence type="ECO:0000256" key="2">
    <source>
        <dbReference type="ARBA" id="ARBA00012438"/>
    </source>
</evidence>
<evidence type="ECO:0000256" key="1">
    <source>
        <dbReference type="ARBA" id="ARBA00000085"/>
    </source>
</evidence>
<dbReference type="Gene3D" id="3.30.450.40">
    <property type="match status" value="1"/>
</dbReference>
<name>A0A2J0LIG8_9BACT</name>
<keyword evidence="4" id="KW-0472">Membrane</keyword>
<gene>
    <name evidence="6" type="ORF">COW11_00250</name>
</gene>
<dbReference type="InterPro" id="IPR004358">
    <property type="entry name" value="Sig_transdc_His_kin-like_C"/>
</dbReference>
<dbReference type="InterPro" id="IPR036097">
    <property type="entry name" value="HisK_dim/P_sf"/>
</dbReference>
<dbReference type="AlphaFoldDB" id="A0A2J0LIG8"/>
<dbReference type="SUPFAM" id="SSF55781">
    <property type="entry name" value="GAF domain-like"/>
    <property type="match status" value="1"/>
</dbReference>
<evidence type="ECO:0000259" key="5">
    <source>
        <dbReference type="PROSITE" id="PS50109"/>
    </source>
</evidence>
<feature type="transmembrane region" description="Helical" evidence="4">
    <location>
        <begin position="137"/>
        <end position="157"/>
    </location>
</feature>
<dbReference type="Pfam" id="PF00512">
    <property type="entry name" value="HisKA"/>
    <property type="match status" value="1"/>
</dbReference>
<dbReference type="PRINTS" id="PR00344">
    <property type="entry name" value="BCTRLSENSOR"/>
</dbReference>
<dbReference type="Proteomes" id="UP000231267">
    <property type="component" value="Unassembled WGS sequence"/>
</dbReference>
<sequence>MYYLNPYAAALFILSVYFLFLGAFIFLSRRKIWTNFVCSLPYYCCAMWIFGYAMLYSSKDPGSLLWPKFVYSGVIFIGPTFYHSTVVLLGLKRQKKLVRAAYFTGLVFLAQVLFTNTLIVGLKKHAWGYHTLVSPAFHIPFLLFFIITYGGALKNLFDKYRKKGFRQEQPLEFTRIRYLFLQYLMGALGGLNYFTDWGFEFYPFVGYILVTIGITLVAYAILKHRLLDIPVVITRTGIFIAVYTIVLGIPFVITGWSKNWLVKECGINWWILPLGLMAAFATIGPFIYIYLDRKAEKRLLREQNRYREILKQAARESARIHNLRKLLNLIVYTVTKTVRISYSGLYLFDEHEVRFNLKALRNIKKKQPTFIDKDSPLAAWLKDYKEPLVREEVKRRAEEGQDSVFVKIEKEMRALNATVAVPSFLEDKLLYILVLGDKRSGGIYASEDLNVFSLLASQTALAIENASLYENMEDKVKSRTKELMETQKQLIQAEKLATVGTLAGGVAHEINNPLVAILTNAQMMLSTVENKDDKESLEMIEEAAKRCRSIVQKLMVYSRKPMAGREVSKLDLKKALDNVNAFLGYQLSQENIKVNVNFQGSGPFLVDGSQNEIEQVITNLFLNSKDAIKKIARAGEINVSVSKGPGSVIIKVSDTGCGISKEYVSKIFDPFFTTKDVGKGTGLGLSICQSIIEEHKGTITIESGSKQGATFIITLPASL</sequence>
<dbReference type="InterPro" id="IPR003594">
    <property type="entry name" value="HATPase_dom"/>
</dbReference>
<dbReference type="GO" id="GO:0000155">
    <property type="term" value="F:phosphorelay sensor kinase activity"/>
    <property type="evidence" value="ECO:0007669"/>
    <property type="project" value="InterPro"/>
</dbReference>
<evidence type="ECO:0000256" key="4">
    <source>
        <dbReference type="SAM" id="Phobius"/>
    </source>
</evidence>
<dbReference type="PANTHER" id="PTHR43065">
    <property type="entry name" value="SENSOR HISTIDINE KINASE"/>
    <property type="match status" value="1"/>
</dbReference>
<feature type="transmembrane region" description="Helical" evidence="4">
    <location>
        <begin position="40"/>
        <end position="57"/>
    </location>
</feature>
<dbReference type="CDD" id="cd00082">
    <property type="entry name" value="HisKA"/>
    <property type="match status" value="1"/>
</dbReference>